<dbReference type="Proteomes" id="UP001597419">
    <property type="component" value="Unassembled WGS sequence"/>
</dbReference>
<dbReference type="PANTHER" id="PTHR24421:SF10">
    <property type="entry name" value="NITRATE_NITRITE SENSOR PROTEIN NARQ"/>
    <property type="match status" value="1"/>
</dbReference>
<feature type="transmembrane region" description="Helical" evidence="9">
    <location>
        <begin position="64"/>
        <end position="84"/>
    </location>
</feature>
<protein>
    <recommendedName>
        <fullName evidence="2">histidine kinase</fullName>
        <ecNumber evidence="2">2.7.13.3</ecNumber>
    </recommendedName>
</protein>
<dbReference type="PANTHER" id="PTHR24421">
    <property type="entry name" value="NITRATE/NITRITE SENSOR PROTEIN NARX-RELATED"/>
    <property type="match status" value="1"/>
</dbReference>
<keyword evidence="9" id="KW-1133">Transmembrane helix</keyword>
<dbReference type="EC" id="2.7.13.3" evidence="2"/>
<dbReference type="InterPro" id="IPR003594">
    <property type="entry name" value="HATPase_dom"/>
</dbReference>
<feature type="transmembrane region" description="Helical" evidence="9">
    <location>
        <begin position="7"/>
        <end position="27"/>
    </location>
</feature>
<dbReference type="EMBL" id="JBHUKU010000002">
    <property type="protein sequence ID" value="MFD2457292.1"/>
    <property type="molecule type" value="Genomic_DNA"/>
</dbReference>
<evidence type="ECO:0000313" key="11">
    <source>
        <dbReference type="EMBL" id="MFD2457292.1"/>
    </source>
</evidence>
<proteinExistence type="predicted"/>
<dbReference type="CDD" id="cd16917">
    <property type="entry name" value="HATPase_UhpB-NarQ-NarX-like"/>
    <property type="match status" value="1"/>
</dbReference>
<organism evidence="11 12">
    <name type="scientific">Amycolatopsis samaneae</name>
    <dbReference type="NCBI Taxonomy" id="664691"/>
    <lineage>
        <taxon>Bacteria</taxon>
        <taxon>Bacillati</taxon>
        <taxon>Actinomycetota</taxon>
        <taxon>Actinomycetes</taxon>
        <taxon>Pseudonocardiales</taxon>
        <taxon>Pseudonocardiaceae</taxon>
        <taxon>Amycolatopsis</taxon>
    </lineage>
</organism>
<feature type="transmembrane region" description="Helical" evidence="9">
    <location>
        <begin position="90"/>
        <end position="112"/>
    </location>
</feature>
<dbReference type="GO" id="GO:0016301">
    <property type="term" value="F:kinase activity"/>
    <property type="evidence" value="ECO:0007669"/>
    <property type="project" value="UniProtKB-KW"/>
</dbReference>
<keyword evidence="9" id="KW-0812">Transmembrane</keyword>
<evidence type="ECO:0000256" key="5">
    <source>
        <dbReference type="ARBA" id="ARBA00022741"/>
    </source>
</evidence>
<keyword evidence="9" id="KW-0472">Membrane</keyword>
<comment type="caution">
    <text evidence="11">The sequence shown here is derived from an EMBL/GenBank/DDBJ whole genome shotgun (WGS) entry which is preliminary data.</text>
</comment>
<keyword evidence="12" id="KW-1185">Reference proteome</keyword>
<keyword evidence="6 11" id="KW-0418">Kinase</keyword>
<name>A0ABW5G823_9PSEU</name>
<reference evidence="12" key="1">
    <citation type="journal article" date="2019" name="Int. J. Syst. Evol. Microbiol.">
        <title>The Global Catalogue of Microorganisms (GCM) 10K type strain sequencing project: providing services to taxonomists for standard genome sequencing and annotation.</title>
        <authorList>
            <consortium name="The Broad Institute Genomics Platform"/>
            <consortium name="The Broad Institute Genome Sequencing Center for Infectious Disease"/>
            <person name="Wu L."/>
            <person name="Ma J."/>
        </authorList>
    </citation>
    <scope>NUCLEOTIDE SEQUENCE [LARGE SCALE GENOMIC DNA]</scope>
    <source>
        <strain evidence="12">CGMCC 4.7643</strain>
    </source>
</reference>
<evidence type="ECO:0000313" key="12">
    <source>
        <dbReference type="Proteomes" id="UP001597419"/>
    </source>
</evidence>
<evidence type="ECO:0000256" key="4">
    <source>
        <dbReference type="ARBA" id="ARBA00022679"/>
    </source>
</evidence>
<evidence type="ECO:0000256" key="7">
    <source>
        <dbReference type="ARBA" id="ARBA00022840"/>
    </source>
</evidence>
<evidence type="ECO:0000256" key="9">
    <source>
        <dbReference type="SAM" id="Phobius"/>
    </source>
</evidence>
<dbReference type="SMART" id="SM00387">
    <property type="entry name" value="HATPase_c"/>
    <property type="match status" value="1"/>
</dbReference>
<keyword evidence="4" id="KW-0808">Transferase</keyword>
<gene>
    <name evidence="11" type="ORF">ACFSYJ_01720</name>
</gene>
<dbReference type="InterPro" id="IPR050482">
    <property type="entry name" value="Sensor_HK_TwoCompSys"/>
</dbReference>
<comment type="catalytic activity">
    <reaction evidence="1">
        <text>ATP + protein L-histidine = ADP + protein N-phospho-L-histidine.</text>
        <dbReference type="EC" id="2.7.13.3"/>
    </reaction>
</comment>
<evidence type="ECO:0000259" key="10">
    <source>
        <dbReference type="SMART" id="SM00387"/>
    </source>
</evidence>
<evidence type="ECO:0000256" key="2">
    <source>
        <dbReference type="ARBA" id="ARBA00012438"/>
    </source>
</evidence>
<keyword evidence="8" id="KW-0902">Two-component regulatory system</keyword>
<dbReference type="InterPro" id="IPR011712">
    <property type="entry name" value="Sig_transdc_His_kin_sub3_dim/P"/>
</dbReference>
<evidence type="ECO:0000256" key="6">
    <source>
        <dbReference type="ARBA" id="ARBA00022777"/>
    </source>
</evidence>
<dbReference type="Gene3D" id="3.30.565.10">
    <property type="entry name" value="Histidine kinase-like ATPase, C-terminal domain"/>
    <property type="match status" value="1"/>
</dbReference>
<dbReference type="Gene3D" id="1.20.5.1930">
    <property type="match status" value="1"/>
</dbReference>
<keyword evidence="7" id="KW-0067">ATP-binding</keyword>
<keyword evidence="5" id="KW-0547">Nucleotide-binding</keyword>
<dbReference type="SUPFAM" id="SSF55874">
    <property type="entry name" value="ATPase domain of HSP90 chaperone/DNA topoisomerase II/histidine kinase"/>
    <property type="match status" value="1"/>
</dbReference>
<dbReference type="Pfam" id="PF07730">
    <property type="entry name" value="HisKA_3"/>
    <property type="match status" value="1"/>
</dbReference>
<evidence type="ECO:0000256" key="3">
    <source>
        <dbReference type="ARBA" id="ARBA00022553"/>
    </source>
</evidence>
<dbReference type="Pfam" id="PF02518">
    <property type="entry name" value="HATPase_c"/>
    <property type="match status" value="1"/>
</dbReference>
<sequence length="336" mass="35755">MTLRRGLVVPAVAVVLAVAALVVWTMTGGEEFWPRWVWFGLGAALIALALAGRIRRTPAGRRRWLVADGALLVFLSPVEITVWLLSGQGFFWPVYSLVTMSVVFGAHVWFVARRPDPRERELSARVDTLTRTRRGAVDSQAAELRRIERDLHDGAQARMVSTALNIGIAQSLLRTDPAQASRILDDARTAATGALQDLRGVMQGIYPSVLSDRGLGGAVRALVYDLVIPVRVDGDPPGNLPAAAQAAMYFAVSECLANAVKHGQAERGWVEFRTARGRLVAVVGDDGVGGASTAGGTGLLGITERLAAFDGTLDVHSPAGGPTVVTLTVPLEDQPA</sequence>
<feature type="transmembrane region" description="Helical" evidence="9">
    <location>
        <begin position="33"/>
        <end position="52"/>
    </location>
</feature>
<dbReference type="RefSeq" id="WP_345388472.1">
    <property type="nucleotide sequence ID" value="NZ_BAABHG010000003.1"/>
</dbReference>
<evidence type="ECO:0000256" key="1">
    <source>
        <dbReference type="ARBA" id="ARBA00000085"/>
    </source>
</evidence>
<keyword evidence="3" id="KW-0597">Phosphoprotein</keyword>
<feature type="domain" description="Histidine kinase/HSP90-like ATPase" evidence="10">
    <location>
        <begin position="243"/>
        <end position="333"/>
    </location>
</feature>
<dbReference type="InterPro" id="IPR036890">
    <property type="entry name" value="HATPase_C_sf"/>
</dbReference>
<accession>A0ABW5G823</accession>
<evidence type="ECO:0000256" key="8">
    <source>
        <dbReference type="ARBA" id="ARBA00023012"/>
    </source>
</evidence>